<dbReference type="InterPro" id="IPR053238">
    <property type="entry name" value="RING-H2_zinc_finger"/>
</dbReference>
<dbReference type="SMART" id="SM00184">
    <property type="entry name" value="RING"/>
    <property type="match status" value="1"/>
</dbReference>
<comment type="pathway">
    <text evidence="3">Protein modification; protein ubiquitination.</text>
</comment>
<evidence type="ECO:0000313" key="18">
    <source>
        <dbReference type="Proteomes" id="UP001497457"/>
    </source>
</evidence>
<dbReference type="InterPro" id="IPR013083">
    <property type="entry name" value="Znf_RING/FYVE/PHD"/>
</dbReference>
<proteinExistence type="inferred from homology"/>
<reference evidence="18" key="1">
    <citation type="submission" date="2024-06" db="EMBL/GenBank/DDBJ databases">
        <authorList>
            <person name="Ryan C."/>
        </authorList>
    </citation>
    <scope>NUCLEOTIDE SEQUENCE [LARGE SCALE GENOMIC DNA]</scope>
</reference>
<feature type="domain" description="RING-type" evidence="16">
    <location>
        <begin position="102"/>
        <end position="144"/>
    </location>
</feature>
<dbReference type="Pfam" id="PF13639">
    <property type="entry name" value="zf-RING_2"/>
    <property type="match status" value="1"/>
</dbReference>
<keyword evidence="8 14" id="KW-0863">Zinc-finger</keyword>
<dbReference type="EC" id="2.3.2.27" evidence="4"/>
<gene>
    <name evidence="17" type="ORF">URODEC1_LOCUS54805</name>
</gene>
<evidence type="ECO:0000256" key="5">
    <source>
        <dbReference type="ARBA" id="ARBA00022679"/>
    </source>
</evidence>
<evidence type="ECO:0000256" key="7">
    <source>
        <dbReference type="ARBA" id="ARBA00022723"/>
    </source>
</evidence>
<name>A0ABC9AKC3_9POAL</name>
<keyword evidence="6 15" id="KW-0812">Transmembrane</keyword>
<keyword evidence="11 15" id="KW-1133">Transmembrane helix</keyword>
<dbReference type="EMBL" id="OZ075130">
    <property type="protein sequence ID" value="CAL4978556.1"/>
    <property type="molecule type" value="Genomic_DNA"/>
</dbReference>
<dbReference type="PANTHER" id="PTHR14155:SF626">
    <property type="entry name" value="RING-TYPE DOMAIN-CONTAINING PROTEIN"/>
    <property type="match status" value="1"/>
</dbReference>
<dbReference type="PROSITE" id="PS50089">
    <property type="entry name" value="ZF_RING_2"/>
    <property type="match status" value="1"/>
</dbReference>
<sequence length="178" mass="18885">MAPQSESLPGDVIRCCRSRAAIAAGAASFAFCILFVLLFLYLRYLLRRWRRGRSGSLAAVHEEPQPGQPPTNSGLDAAAIALLPSFPYRRGDDGDGAAEAECAICLGVLDEGQVVRRLPGCSHVFHQPCVDAWLASSASCPVCRGSAEPVQAQAATRIVVEVEMPDDDGLVLPPSPTP</sequence>
<evidence type="ECO:0000256" key="13">
    <source>
        <dbReference type="ARBA" id="ARBA00024209"/>
    </source>
</evidence>
<keyword evidence="10" id="KW-0862">Zinc</keyword>
<dbReference type="GO" id="GO:0016020">
    <property type="term" value="C:membrane"/>
    <property type="evidence" value="ECO:0007669"/>
    <property type="project" value="UniProtKB-SubCell"/>
</dbReference>
<evidence type="ECO:0000259" key="16">
    <source>
        <dbReference type="PROSITE" id="PS50089"/>
    </source>
</evidence>
<accession>A0ABC9AKC3</accession>
<evidence type="ECO:0000256" key="9">
    <source>
        <dbReference type="ARBA" id="ARBA00022786"/>
    </source>
</evidence>
<protein>
    <recommendedName>
        <fullName evidence="4">RING-type E3 ubiquitin transferase</fullName>
        <ecNumber evidence="4">2.3.2.27</ecNumber>
    </recommendedName>
</protein>
<evidence type="ECO:0000256" key="11">
    <source>
        <dbReference type="ARBA" id="ARBA00022989"/>
    </source>
</evidence>
<evidence type="ECO:0000256" key="2">
    <source>
        <dbReference type="ARBA" id="ARBA00004167"/>
    </source>
</evidence>
<evidence type="ECO:0000256" key="10">
    <source>
        <dbReference type="ARBA" id="ARBA00022833"/>
    </source>
</evidence>
<evidence type="ECO:0000256" key="14">
    <source>
        <dbReference type="PROSITE-ProRule" id="PRU00175"/>
    </source>
</evidence>
<dbReference type="PANTHER" id="PTHR14155">
    <property type="entry name" value="RING FINGER DOMAIN-CONTAINING"/>
    <property type="match status" value="1"/>
</dbReference>
<keyword evidence="9" id="KW-0833">Ubl conjugation pathway</keyword>
<dbReference type="GO" id="GO:0061630">
    <property type="term" value="F:ubiquitin protein ligase activity"/>
    <property type="evidence" value="ECO:0007669"/>
    <property type="project" value="UniProtKB-EC"/>
</dbReference>
<keyword evidence="7" id="KW-0479">Metal-binding</keyword>
<organism evidence="17 18">
    <name type="scientific">Urochloa decumbens</name>
    <dbReference type="NCBI Taxonomy" id="240449"/>
    <lineage>
        <taxon>Eukaryota</taxon>
        <taxon>Viridiplantae</taxon>
        <taxon>Streptophyta</taxon>
        <taxon>Embryophyta</taxon>
        <taxon>Tracheophyta</taxon>
        <taxon>Spermatophyta</taxon>
        <taxon>Magnoliopsida</taxon>
        <taxon>Liliopsida</taxon>
        <taxon>Poales</taxon>
        <taxon>Poaceae</taxon>
        <taxon>PACMAD clade</taxon>
        <taxon>Panicoideae</taxon>
        <taxon>Panicodae</taxon>
        <taxon>Paniceae</taxon>
        <taxon>Melinidinae</taxon>
        <taxon>Urochloa</taxon>
    </lineage>
</organism>
<evidence type="ECO:0000256" key="3">
    <source>
        <dbReference type="ARBA" id="ARBA00004906"/>
    </source>
</evidence>
<evidence type="ECO:0000256" key="6">
    <source>
        <dbReference type="ARBA" id="ARBA00022692"/>
    </source>
</evidence>
<evidence type="ECO:0000313" key="17">
    <source>
        <dbReference type="EMBL" id="CAL4978556.1"/>
    </source>
</evidence>
<evidence type="ECO:0000256" key="12">
    <source>
        <dbReference type="ARBA" id="ARBA00023136"/>
    </source>
</evidence>
<evidence type="ECO:0000256" key="4">
    <source>
        <dbReference type="ARBA" id="ARBA00012483"/>
    </source>
</evidence>
<dbReference type="Proteomes" id="UP001497457">
    <property type="component" value="Chromosome 20rd"/>
</dbReference>
<dbReference type="FunFam" id="3.30.40.10:FF:000836">
    <property type="entry name" value="RING-H2 finger protein ATL40"/>
    <property type="match status" value="1"/>
</dbReference>
<dbReference type="GO" id="GO:0008270">
    <property type="term" value="F:zinc ion binding"/>
    <property type="evidence" value="ECO:0007669"/>
    <property type="project" value="UniProtKB-KW"/>
</dbReference>
<dbReference type="InterPro" id="IPR001841">
    <property type="entry name" value="Znf_RING"/>
</dbReference>
<evidence type="ECO:0000256" key="15">
    <source>
        <dbReference type="SAM" id="Phobius"/>
    </source>
</evidence>
<comment type="similarity">
    <text evidence="13">Belongs to the RING-type zinc finger family. ATL subfamily.</text>
</comment>
<dbReference type="SUPFAM" id="SSF57850">
    <property type="entry name" value="RING/U-box"/>
    <property type="match status" value="1"/>
</dbReference>
<feature type="transmembrane region" description="Helical" evidence="15">
    <location>
        <begin position="20"/>
        <end position="42"/>
    </location>
</feature>
<comment type="subcellular location">
    <subcellularLocation>
        <location evidence="2">Membrane</location>
        <topology evidence="2">Single-pass membrane protein</topology>
    </subcellularLocation>
</comment>
<evidence type="ECO:0000256" key="1">
    <source>
        <dbReference type="ARBA" id="ARBA00000900"/>
    </source>
</evidence>
<reference evidence="17 18" key="2">
    <citation type="submission" date="2024-10" db="EMBL/GenBank/DDBJ databases">
        <authorList>
            <person name="Ryan C."/>
        </authorList>
    </citation>
    <scope>NUCLEOTIDE SEQUENCE [LARGE SCALE GENOMIC DNA]</scope>
</reference>
<keyword evidence="5" id="KW-0808">Transferase</keyword>
<keyword evidence="12 15" id="KW-0472">Membrane</keyword>
<comment type="catalytic activity">
    <reaction evidence="1">
        <text>S-ubiquitinyl-[E2 ubiquitin-conjugating enzyme]-L-cysteine + [acceptor protein]-L-lysine = [E2 ubiquitin-conjugating enzyme]-L-cysteine + N(6)-ubiquitinyl-[acceptor protein]-L-lysine.</text>
        <dbReference type="EC" id="2.3.2.27"/>
    </reaction>
</comment>
<evidence type="ECO:0000256" key="8">
    <source>
        <dbReference type="ARBA" id="ARBA00022771"/>
    </source>
</evidence>
<dbReference type="Gene3D" id="3.30.40.10">
    <property type="entry name" value="Zinc/RING finger domain, C3HC4 (zinc finger)"/>
    <property type="match status" value="1"/>
</dbReference>
<keyword evidence="18" id="KW-1185">Reference proteome</keyword>
<dbReference type="AlphaFoldDB" id="A0ABC9AKC3"/>